<gene>
    <name evidence="1" type="ORF">IPOD504_LOCUS2793</name>
</gene>
<evidence type="ECO:0000313" key="1">
    <source>
        <dbReference type="EMBL" id="CAH2040762.1"/>
    </source>
</evidence>
<evidence type="ECO:0000313" key="2">
    <source>
        <dbReference type="Proteomes" id="UP000837857"/>
    </source>
</evidence>
<dbReference type="Proteomes" id="UP000837857">
    <property type="component" value="Chromosome 12"/>
</dbReference>
<dbReference type="InterPro" id="IPR017248">
    <property type="entry name" value="HAX-1"/>
</dbReference>
<reference evidence="1" key="1">
    <citation type="submission" date="2022-03" db="EMBL/GenBank/DDBJ databases">
        <authorList>
            <person name="Martin H S."/>
        </authorList>
    </citation>
    <scope>NUCLEOTIDE SEQUENCE</scope>
</reference>
<feature type="non-terminal residue" evidence="1">
    <location>
        <position position="230"/>
    </location>
</feature>
<dbReference type="PANTHER" id="PTHR14938:SF2">
    <property type="entry name" value="HCLS1-ASSOCIATED PROTEIN X-1"/>
    <property type="match status" value="1"/>
</dbReference>
<sequence length="230" mass="26237">MASNEFMDKIRSFFGLRVEPPRNDFRNPIWSTDDDDDDELYNRQQIDVFKDSLELHRELTRHMQEMFSSFGSMFGDMKTFLHDGAIDSFVTDLPVREEPEQFVNSSSIRDYYLKPGYQNNKNEHLEGDKDLDGKISSHEISGLLKNNDDRIVPSNRYDNVISGRPFCQTIITTSVTKPDGSTETRRIVKKGNEVIEETITTTDPTSYRNPNISDTSIMASTAGASPVVAY</sequence>
<dbReference type="PANTHER" id="PTHR14938">
    <property type="entry name" value="HCLS1-ASSOCIATED PROTEIN X-1"/>
    <property type="match status" value="1"/>
</dbReference>
<proteinExistence type="predicted"/>
<name>A0ABN8HUQ6_9NEOP</name>
<protein>
    <submittedName>
        <fullName evidence="1">Uncharacterized protein</fullName>
    </submittedName>
</protein>
<accession>A0ABN8HUQ6</accession>
<keyword evidence="2" id="KW-1185">Reference proteome</keyword>
<dbReference type="EMBL" id="OW152824">
    <property type="protein sequence ID" value="CAH2040762.1"/>
    <property type="molecule type" value="Genomic_DNA"/>
</dbReference>
<organism evidence="1 2">
    <name type="scientific">Iphiclides podalirius</name>
    <name type="common">scarce swallowtail</name>
    <dbReference type="NCBI Taxonomy" id="110791"/>
    <lineage>
        <taxon>Eukaryota</taxon>
        <taxon>Metazoa</taxon>
        <taxon>Ecdysozoa</taxon>
        <taxon>Arthropoda</taxon>
        <taxon>Hexapoda</taxon>
        <taxon>Insecta</taxon>
        <taxon>Pterygota</taxon>
        <taxon>Neoptera</taxon>
        <taxon>Endopterygota</taxon>
        <taxon>Lepidoptera</taxon>
        <taxon>Glossata</taxon>
        <taxon>Ditrysia</taxon>
        <taxon>Papilionoidea</taxon>
        <taxon>Papilionidae</taxon>
        <taxon>Papilioninae</taxon>
        <taxon>Iphiclides</taxon>
    </lineage>
</organism>